<accession>A0A7X3D2Y2</accession>
<dbReference type="AlphaFoldDB" id="A0A7X3D2Y2"/>
<organism evidence="2 3">
    <name type="scientific">Zobellia amurskyensis</name>
    <dbReference type="NCBI Taxonomy" id="248905"/>
    <lineage>
        <taxon>Bacteria</taxon>
        <taxon>Pseudomonadati</taxon>
        <taxon>Bacteroidota</taxon>
        <taxon>Flavobacteriia</taxon>
        <taxon>Flavobacteriales</taxon>
        <taxon>Flavobacteriaceae</taxon>
        <taxon>Zobellia</taxon>
    </lineage>
</organism>
<reference evidence="2 3" key="1">
    <citation type="journal article" date="2019" name="Mar. Drugs">
        <title>Comparative Genomics and CAZyme Genome Repertoires of Marine Zobellia amurskyensis KMM 3526(T) and Zobellia laminariae KMM 3676(T).</title>
        <authorList>
            <person name="Chernysheva N."/>
            <person name="Bystritskaya E."/>
            <person name="Stenkova A."/>
            <person name="Golovkin I."/>
            <person name="Nedashkovskaya O."/>
            <person name="Isaeva M."/>
        </authorList>
    </citation>
    <scope>NUCLEOTIDE SEQUENCE [LARGE SCALE GENOMIC DNA]</scope>
    <source>
        <strain evidence="2 3">KMM 3526</strain>
    </source>
</reference>
<dbReference type="RefSeq" id="WP_155600366.1">
    <property type="nucleotide sequence ID" value="NZ_RCNR01000028.1"/>
</dbReference>
<dbReference type="InterPro" id="IPR002711">
    <property type="entry name" value="HNH"/>
</dbReference>
<dbReference type="InterPro" id="IPR003615">
    <property type="entry name" value="HNH_nuc"/>
</dbReference>
<dbReference type="GO" id="GO:0003676">
    <property type="term" value="F:nucleic acid binding"/>
    <property type="evidence" value="ECO:0007669"/>
    <property type="project" value="InterPro"/>
</dbReference>
<evidence type="ECO:0000313" key="2">
    <source>
        <dbReference type="EMBL" id="MUH36951.1"/>
    </source>
</evidence>
<protein>
    <submittedName>
        <fullName evidence="2">HNH endonuclease</fullName>
    </submittedName>
</protein>
<keyword evidence="3" id="KW-1185">Reference proteome</keyword>
<dbReference type="OrthoDB" id="9779761at2"/>
<proteinExistence type="predicted"/>
<dbReference type="Proteomes" id="UP000540519">
    <property type="component" value="Unassembled WGS sequence"/>
</dbReference>
<dbReference type="Pfam" id="PF01844">
    <property type="entry name" value="HNH"/>
    <property type="match status" value="1"/>
</dbReference>
<evidence type="ECO:0000259" key="1">
    <source>
        <dbReference type="SMART" id="SM00507"/>
    </source>
</evidence>
<dbReference type="CDD" id="cd00085">
    <property type="entry name" value="HNHc"/>
    <property type="match status" value="1"/>
</dbReference>
<sequence>MKPPKWHRDEVILALDLYHSIEAREMDSKNLKVIEVSEILNKLPIHTERLDNVRFRNPNGVSMKLNNFKAIDPDYDGKGMDRYSKLDEEVFFEFQNNVIGLNKIAEKIKNTVSNSELTKNLYRIGDDEEDEEIQVKEGKVIYKLHKHRERNPKLNKKKKDTYLKKFGKLDCEVCGFDFYEIYGELGKGFMECHHRTPLSQIDGESITTLNDLALVCANCHRMLHRELDILSVAELKKMIKKL</sequence>
<dbReference type="GO" id="GO:0008270">
    <property type="term" value="F:zinc ion binding"/>
    <property type="evidence" value="ECO:0007669"/>
    <property type="project" value="InterPro"/>
</dbReference>
<gene>
    <name evidence="2" type="ORF">D9O36_13950</name>
</gene>
<feature type="domain" description="HNH nuclease" evidence="1">
    <location>
        <begin position="158"/>
        <end position="221"/>
    </location>
</feature>
<evidence type="ECO:0000313" key="3">
    <source>
        <dbReference type="Proteomes" id="UP000540519"/>
    </source>
</evidence>
<keyword evidence="2" id="KW-0378">Hydrolase</keyword>
<comment type="caution">
    <text evidence="2">The sequence shown here is derived from an EMBL/GenBank/DDBJ whole genome shotgun (WGS) entry which is preliminary data.</text>
</comment>
<dbReference type="SMART" id="SM00507">
    <property type="entry name" value="HNHc"/>
    <property type="match status" value="1"/>
</dbReference>
<name>A0A7X3D2Y2_9FLAO</name>
<keyword evidence="2" id="KW-0540">Nuclease</keyword>
<dbReference type="GO" id="GO:0004519">
    <property type="term" value="F:endonuclease activity"/>
    <property type="evidence" value="ECO:0007669"/>
    <property type="project" value="UniProtKB-KW"/>
</dbReference>
<dbReference type="EMBL" id="RCNR01000028">
    <property type="protein sequence ID" value="MUH36951.1"/>
    <property type="molecule type" value="Genomic_DNA"/>
</dbReference>
<dbReference type="Gene3D" id="1.10.30.50">
    <property type="match status" value="1"/>
</dbReference>
<keyword evidence="2" id="KW-0255">Endonuclease</keyword>